<protein>
    <submittedName>
        <fullName evidence="3">Phosphatase PAP2 family protein</fullName>
    </submittedName>
</protein>
<feature type="transmembrane region" description="Helical" evidence="1">
    <location>
        <begin position="173"/>
        <end position="195"/>
    </location>
</feature>
<evidence type="ECO:0000313" key="3">
    <source>
        <dbReference type="EMBL" id="WED67292.1"/>
    </source>
</evidence>
<feature type="transmembrane region" description="Helical" evidence="1">
    <location>
        <begin position="12"/>
        <end position="34"/>
    </location>
</feature>
<reference evidence="3" key="1">
    <citation type="submission" date="2023-03" db="EMBL/GenBank/DDBJ databases">
        <title>Lomoglobus Profundus gen. nov., sp. nov., a novel member of the phylum Verrucomicrobia, isolated from deep-marine sediment of South China Sea.</title>
        <authorList>
            <person name="Ahmad T."/>
            <person name="Ishaq S.E."/>
            <person name="Wang F."/>
        </authorList>
    </citation>
    <scope>NUCLEOTIDE SEQUENCE</scope>
    <source>
        <strain evidence="3">LMO-M01</strain>
    </source>
</reference>
<dbReference type="PANTHER" id="PTHR14969:SF13">
    <property type="entry name" value="AT30094P"/>
    <property type="match status" value="1"/>
</dbReference>
<dbReference type="CDD" id="cd03392">
    <property type="entry name" value="PAP2_like_2"/>
    <property type="match status" value="1"/>
</dbReference>
<dbReference type="EMBL" id="CP119075">
    <property type="protein sequence ID" value="WED67292.1"/>
    <property type="molecule type" value="Genomic_DNA"/>
</dbReference>
<dbReference type="AlphaFoldDB" id="A0AAF0CSK0"/>
<keyword evidence="4" id="KW-1185">Reference proteome</keyword>
<dbReference type="Gene3D" id="1.20.144.10">
    <property type="entry name" value="Phosphatidic acid phosphatase type 2/haloperoxidase"/>
    <property type="match status" value="2"/>
</dbReference>
<dbReference type="SMART" id="SM00014">
    <property type="entry name" value="acidPPc"/>
    <property type="match status" value="1"/>
</dbReference>
<accession>A0AAF0CSK0</accession>
<feature type="transmembrane region" description="Helical" evidence="1">
    <location>
        <begin position="201"/>
        <end position="222"/>
    </location>
</feature>
<evidence type="ECO:0000313" key="4">
    <source>
        <dbReference type="Proteomes" id="UP001218638"/>
    </source>
</evidence>
<dbReference type="InterPro" id="IPR036938">
    <property type="entry name" value="PAP2/HPO_sf"/>
</dbReference>
<dbReference type="RefSeq" id="WP_330932357.1">
    <property type="nucleotide sequence ID" value="NZ_CP119075.1"/>
</dbReference>
<dbReference type="InterPro" id="IPR000326">
    <property type="entry name" value="PAP2/HPO"/>
</dbReference>
<feature type="transmembrane region" description="Helical" evidence="1">
    <location>
        <begin position="144"/>
        <end position="166"/>
    </location>
</feature>
<feature type="transmembrane region" description="Helical" evidence="1">
    <location>
        <begin position="74"/>
        <end position="96"/>
    </location>
</feature>
<feature type="transmembrane region" description="Helical" evidence="1">
    <location>
        <begin position="103"/>
        <end position="124"/>
    </location>
</feature>
<name>A0AAF0CSK0_9BACT</name>
<dbReference type="SUPFAM" id="SSF48317">
    <property type="entry name" value="Acid phosphatase/Vanadium-dependent haloperoxidase"/>
    <property type="match status" value="1"/>
</dbReference>
<sequence>MNDFKRAGWSSFSVSRWVWVVGGAAVLAFAYLVWRGAAGDFLAAENRLLVLLRDSSDPGRGIGPWWMEGVMRDLTGLGSTVVLTLTTIGVVGYLCLRRSWFAAGLVAASAGGGAVLVVGLKSLFSRPRPSVVPHLATEVSASFPSGHSMMASVVYLTLAVLLGQLVVRRRERVYFIAIGLFVVALVGVSRVYLGVHYPTDVLAGWSAGIAWALLCWVVAVNLQRRRAVETPPRG</sequence>
<evidence type="ECO:0000256" key="1">
    <source>
        <dbReference type="SAM" id="Phobius"/>
    </source>
</evidence>
<feature type="domain" description="Phosphatidic acid phosphatase type 2/haloperoxidase" evidence="2">
    <location>
        <begin position="103"/>
        <end position="216"/>
    </location>
</feature>
<keyword evidence="1" id="KW-1133">Transmembrane helix</keyword>
<dbReference type="PANTHER" id="PTHR14969">
    <property type="entry name" value="SPHINGOSINE-1-PHOSPHATE PHOSPHOHYDROLASE"/>
    <property type="match status" value="1"/>
</dbReference>
<dbReference type="KEGG" id="slom:PXH66_10565"/>
<gene>
    <name evidence="3" type="ORF">PXH66_10565</name>
</gene>
<dbReference type="Pfam" id="PF01569">
    <property type="entry name" value="PAP2"/>
    <property type="match status" value="1"/>
</dbReference>
<keyword evidence="1" id="KW-0812">Transmembrane</keyword>
<organism evidence="3 4">
    <name type="scientific">Synoicihabitans lomoniglobus</name>
    <dbReference type="NCBI Taxonomy" id="2909285"/>
    <lineage>
        <taxon>Bacteria</taxon>
        <taxon>Pseudomonadati</taxon>
        <taxon>Verrucomicrobiota</taxon>
        <taxon>Opitutia</taxon>
        <taxon>Opitutales</taxon>
        <taxon>Opitutaceae</taxon>
        <taxon>Synoicihabitans</taxon>
    </lineage>
</organism>
<keyword evidence="1" id="KW-0472">Membrane</keyword>
<dbReference type="Proteomes" id="UP001218638">
    <property type="component" value="Chromosome"/>
</dbReference>
<proteinExistence type="predicted"/>
<evidence type="ECO:0000259" key="2">
    <source>
        <dbReference type="SMART" id="SM00014"/>
    </source>
</evidence>